<proteinExistence type="predicted"/>
<comment type="caution">
    <text evidence="2">The sequence shown here is derived from an EMBL/GenBank/DDBJ whole genome shotgun (WGS) entry which is preliminary data.</text>
</comment>
<name>A0A918RV88_9GAMM</name>
<dbReference type="Proteomes" id="UP000614811">
    <property type="component" value="Unassembled WGS sequence"/>
</dbReference>
<sequence length="76" mass="8315">MEDFITWGTGVVVANKEWLFSGVGVVVLACIGRFFFNKRSASLTQTIKSGNSSSNVQVGRDVNIGMKKTTKDVEEE</sequence>
<accession>A0A918RV88</accession>
<evidence type="ECO:0000313" key="2">
    <source>
        <dbReference type="EMBL" id="GHA12580.1"/>
    </source>
</evidence>
<reference evidence="2" key="2">
    <citation type="submission" date="2020-09" db="EMBL/GenBank/DDBJ databases">
        <authorList>
            <person name="Sun Q."/>
            <person name="Kim S."/>
        </authorList>
    </citation>
    <scope>NUCLEOTIDE SEQUENCE</scope>
    <source>
        <strain evidence="2">KCTC 12711</strain>
    </source>
</reference>
<keyword evidence="1" id="KW-0472">Membrane</keyword>
<evidence type="ECO:0000256" key="1">
    <source>
        <dbReference type="SAM" id="Phobius"/>
    </source>
</evidence>
<evidence type="ECO:0000313" key="3">
    <source>
        <dbReference type="Proteomes" id="UP000614811"/>
    </source>
</evidence>
<dbReference type="EMBL" id="BMXA01000003">
    <property type="protein sequence ID" value="GHA12580.1"/>
    <property type="molecule type" value="Genomic_DNA"/>
</dbReference>
<protein>
    <submittedName>
        <fullName evidence="2">Uncharacterized protein</fullName>
    </submittedName>
</protein>
<feature type="transmembrane region" description="Helical" evidence="1">
    <location>
        <begin position="18"/>
        <end position="36"/>
    </location>
</feature>
<dbReference type="RefSeq" id="WP_189401182.1">
    <property type="nucleotide sequence ID" value="NZ_BMXA01000003.1"/>
</dbReference>
<keyword evidence="1" id="KW-1133">Transmembrane helix</keyword>
<organism evidence="2 3">
    <name type="scientific">Arenicella chitinivorans</name>
    <dbReference type="NCBI Taxonomy" id="1329800"/>
    <lineage>
        <taxon>Bacteria</taxon>
        <taxon>Pseudomonadati</taxon>
        <taxon>Pseudomonadota</taxon>
        <taxon>Gammaproteobacteria</taxon>
        <taxon>Arenicellales</taxon>
        <taxon>Arenicellaceae</taxon>
        <taxon>Arenicella</taxon>
    </lineage>
</organism>
<reference evidence="2" key="1">
    <citation type="journal article" date="2014" name="Int. J. Syst. Evol. Microbiol.">
        <title>Complete genome sequence of Corynebacterium casei LMG S-19264T (=DSM 44701T), isolated from a smear-ripened cheese.</title>
        <authorList>
            <consortium name="US DOE Joint Genome Institute (JGI-PGF)"/>
            <person name="Walter F."/>
            <person name="Albersmeier A."/>
            <person name="Kalinowski J."/>
            <person name="Ruckert C."/>
        </authorList>
    </citation>
    <scope>NUCLEOTIDE SEQUENCE</scope>
    <source>
        <strain evidence="2">KCTC 12711</strain>
    </source>
</reference>
<dbReference type="AlphaFoldDB" id="A0A918RV88"/>
<gene>
    <name evidence="2" type="ORF">GCM10008090_23120</name>
</gene>
<keyword evidence="1" id="KW-0812">Transmembrane</keyword>
<keyword evidence="3" id="KW-1185">Reference proteome</keyword>